<comment type="caution">
    <text evidence="1">The sequence shown here is derived from an EMBL/GenBank/DDBJ whole genome shotgun (WGS) entry which is preliminary data.</text>
</comment>
<name>A0ABM8PIB2_9HYPH</name>
<dbReference type="Proteomes" id="UP000601041">
    <property type="component" value="Unassembled WGS sequence"/>
</dbReference>
<evidence type="ECO:0000313" key="2">
    <source>
        <dbReference type="Proteomes" id="UP000601041"/>
    </source>
</evidence>
<gene>
    <name evidence="1" type="ORF">RHAB21_01873</name>
</gene>
<accession>A0ABM8PIB2</accession>
<proteinExistence type="predicted"/>
<organism evidence="1 2">
    <name type="scientific">Pseudorhizobium halotolerans</name>
    <dbReference type="NCBI Taxonomy" id="1233081"/>
    <lineage>
        <taxon>Bacteria</taxon>
        <taxon>Pseudomonadati</taxon>
        <taxon>Pseudomonadota</taxon>
        <taxon>Alphaproteobacteria</taxon>
        <taxon>Hyphomicrobiales</taxon>
        <taxon>Rhizobiaceae</taxon>
        <taxon>Rhizobium/Agrobacterium group</taxon>
        <taxon>Pseudorhizobium</taxon>
    </lineage>
</organism>
<evidence type="ECO:0000313" key="1">
    <source>
        <dbReference type="EMBL" id="CAD7031482.1"/>
    </source>
</evidence>
<dbReference type="EMBL" id="CABFWE030000005">
    <property type="protein sequence ID" value="CAD7031482.1"/>
    <property type="molecule type" value="Genomic_DNA"/>
</dbReference>
<reference evidence="1 2" key="1">
    <citation type="submission" date="2020-11" db="EMBL/GenBank/DDBJ databases">
        <authorList>
            <person name="Lassalle F."/>
        </authorList>
    </citation>
    <scope>NUCLEOTIDE SEQUENCE [LARGE SCALE GENOMIC DNA]</scope>
    <source>
        <strain evidence="1 2">AB21</strain>
    </source>
</reference>
<sequence>MPDAAQVLVFSGTNANPAELDLRQLEQATTSSTCTVTLGVDLNRSYWNDLSRSFGAKGVQPYDFKVQVDRQ</sequence>
<protein>
    <submittedName>
        <fullName evidence="1">Uncharacterized protein</fullName>
    </submittedName>
</protein>
<keyword evidence="2" id="KW-1185">Reference proteome</keyword>